<keyword evidence="6" id="KW-1185">Reference proteome</keyword>
<dbReference type="InterPro" id="IPR011006">
    <property type="entry name" value="CheY-like_superfamily"/>
</dbReference>
<dbReference type="GO" id="GO:0000156">
    <property type="term" value="F:phosphorelay response regulator activity"/>
    <property type="evidence" value="ECO:0007669"/>
    <property type="project" value="InterPro"/>
</dbReference>
<gene>
    <name evidence="5" type="ORF">CWI75_08225</name>
</gene>
<dbReference type="InterPro" id="IPR001789">
    <property type="entry name" value="Sig_transdc_resp-reg_receiver"/>
</dbReference>
<dbReference type="SMART" id="SM00850">
    <property type="entry name" value="LytTR"/>
    <property type="match status" value="1"/>
</dbReference>
<keyword evidence="5" id="KW-0238">DNA-binding</keyword>
<sequence>MFEIKTLLVDDEPLALSLLQQLLADIPCITIVARCRNGREALSLLQRQEIDLMFLDVHMPGLDGLQLIRRLQSDVMPLVIFATAHPEHALQAFDLNALDYVLKPFAAERVGTAVARAREQLAMRGDFNPKGKLLYGLRPENAEEKELFSSITPELQQYGKLPIKNGHQIDLIDFESIGWIDAAGDYMCIHAGGDTHVLRSTMKELTQRLPPVFARIHRSTIVNLDHIQTVDTLPKGECLIHLNDDIALKVSRNYRNALRHLL</sequence>
<dbReference type="OrthoDB" id="236568at2"/>
<evidence type="ECO:0000259" key="3">
    <source>
        <dbReference type="PROSITE" id="PS50110"/>
    </source>
</evidence>
<name>A0A2N5Y4S0_9GAMM</name>
<protein>
    <submittedName>
        <fullName evidence="5">DNA-binding response regulator</fullName>
    </submittedName>
</protein>
<keyword evidence="1" id="KW-0902">Two-component regulatory system</keyword>
<accession>A0A2N5Y4S0</accession>
<dbReference type="PROSITE" id="PS50110">
    <property type="entry name" value="RESPONSE_REGULATORY"/>
    <property type="match status" value="1"/>
</dbReference>
<dbReference type="PANTHER" id="PTHR37299">
    <property type="entry name" value="TRANSCRIPTIONAL REGULATOR-RELATED"/>
    <property type="match status" value="1"/>
</dbReference>
<dbReference type="Pfam" id="PF00072">
    <property type="entry name" value="Response_reg"/>
    <property type="match status" value="1"/>
</dbReference>
<dbReference type="SMART" id="SM00448">
    <property type="entry name" value="REC"/>
    <property type="match status" value="1"/>
</dbReference>
<feature type="modified residue" description="4-aspartylphosphate" evidence="2">
    <location>
        <position position="56"/>
    </location>
</feature>
<comment type="caution">
    <text evidence="5">The sequence shown here is derived from an EMBL/GenBank/DDBJ whole genome shotgun (WGS) entry which is preliminary data.</text>
</comment>
<proteinExistence type="predicted"/>
<evidence type="ECO:0000256" key="1">
    <source>
        <dbReference type="ARBA" id="ARBA00023012"/>
    </source>
</evidence>
<dbReference type="Gene3D" id="3.40.50.2300">
    <property type="match status" value="1"/>
</dbReference>
<feature type="domain" description="Response regulatory" evidence="3">
    <location>
        <begin position="5"/>
        <end position="118"/>
    </location>
</feature>
<evidence type="ECO:0000313" key="5">
    <source>
        <dbReference type="EMBL" id="PLW83369.1"/>
    </source>
</evidence>
<dbReference type="GO" id="GO:0003677">
    <property type="term" value="F:DNA binding"/>
    <property type="evidence" value="ECO:0007669"/>
    <property type="project" value="UniProtKB-KW"/>
</dbReference>
<organism evidence="5 6">
    <name type="scientific">Kineobactrum sediminis</name>
    <dbReference type="NCBI Taxonomy" id="1905677"/>
    <lineage>
        <taxon>Bacteria</taxon>
        <taxon>Pseudomonadati</taxon>
        <taxon>Pseudomonadota</taxon>
        <taxon>Gammaproteobacteria</taxon>
        <taxon>Cellvibrionales</taxon>
        <taxon>Halieaceae</taxon>
        <taxon>Kineobactrum</taxon>
    </lineage>
</organism>
<reference evidence="6" key="1">
    <citation type="submission" date="2017-11" db="EMBL/GenBank/DDBJ databases">
        <title>The draft genome sequence of Chromatocurvus sp. F02.</title>
        <authorList>
            <person name="Du Z.-J."/>
            <person name="Chang Y.-Q."/>
        </authorList>
    </citation>
    <scope>NUCLEOTIDE SEQUENCE [LARGE SCALE GENOMIC DNA]</scope>
    <source>
        <strain evidence="6">F02</strain>
    </source>
</reference>
<dbReference type="RefSeq" id="WP_101520969.1">
    <property type="nucleotide sequence ID" value="NZ_PKLZ01000003.1"/>
</dbReference>
<evidence type="ECO:0000259" key="4">
    <source>
        <dbReference type="PROSITE" id="PS50930"/>
    </source>
</evidence>
<feature type="domain" description="HTH LytTR-type" evidence="4">
    <location>
        <begin position="161"/>
        <end position="262"/>
    </location>
</feature>
<dbReference type="Gene3D" id="2.40.50.1020">
    <property type="entry name" value="LytTr DNA-binding domain"/>
    <property type="match status" value="1"/>
</dbReference>
<dbReference type="Pfam" id="PF04397">
    <property type="entry name" value="LytTR"/>
    <property type="match status" value="1"/>
</dbReference>
<dbReference type="InterPro" id="IPR007492">
    <property type="entry name" value="LytTR_DNA-bd_dom"/>
</dbReference>
<dbReference type="EMBL" id="PKLZ01000003">
    <property type="protein sequence ID" value="PLW83369.1"/>
    <property type="molecule type" value="Genomic_DNA"/>
</dbReference>
<dbReference type="PANTHER" id="PTHR37299:SF1">
    <property type="entry name" value="STAGE 0 SPORULATION PROTEIN A HOMOLOG"/>
    <property type="match status" value="1"/>
</dbReference>
<keyword evidence="2" id="KW-0597">Phosphoprotein</keyword>
<evidence type="ECO:0000256" key="2">
    <source>
        <dbReference type="PROSITE-ProRule" id="PRU00169"/>
    </source>
</evidence>
<dbReference type="PROSITE" id="PS50930">
    <property type="entry name" value="HTH_LYTTR"/>
    <property type="match status" value="1"/>
</dbReference>
<evidence type="ECO:0000313" key="6">
    <source>
        <dbReference type="Proteomes" id="UP000234845"/>
    </source>
</evidence>
<dbReference type="InterPro" id="IPR046947">
    <property type="entry name" value="LytR-like"/>
</dbReference>
<dbReference type="AlphaFoldDB" id="A0A2N5Y4S0"/>
<dbReference type="SUPFAM" id="SSF52172">
    <property type="entry name" value="CheY-like"/>
    <property type="match status" value="1"/>
</dbReference>
<dbReference type="Proteomes" id="UP000234845">
    <property type="component" value="Unassembled WGS sequence"/>
</dbReference>